<dbReference type="InterPro" id="IPR011013">
    <property type="entry name" value="Gal_mutarotase_sf_dom"/>
</dbReference>
<gene>
    <name evidence="1" type="ORF">A2911_02530</name>
</gene>
<dbReference type="EMBL" id="MFUW01000031">
    <property type="protein sequence ID" value="OGI89419.1"/>
    <property type="molecule type" value="Genomic_DNA"/>
</dbReference>
<evidence type="ECO:0000313" key="2">
    <source>
        <dbReference type="Proteomes" id="UP000176814"/>
    </source>
</evidence>
<dbReference type="GO" id="GO:0016853">
    <property type="term" value="F:isomerase activity"/>
    <property type="evidence" value="ECO:0007669"/>
    <property type="project" value="InterPro"/>
</dbReference>
<dbReference type="GO" id="GO:0030246">
    <property type="term" value="F:carbohydrate binding"/>
    <property type="evidence" value="ECO:0007669"/>
    <property type="project" value="InterPro"/>
</dbReference>
<dbReference type="Pfam" id="PF01263">
    <property type="entry name" value="Aldose_epim"/>
    <property type="match status" value="1"/>
</dbReference>
<dbReference type="InterPro" id="IPR008183">
    <property type="entry name" value="Aldose_1/G6P_1-epimerase"/>
</dbReference>
<proteinExistence type="predicted"/>
<dbReference type="InterPro" id="IPR014718">
    <property type="entry name" value="GH-type_carb-bd"/>
</dbReference>
<protein>
    <recommendedName>
        <fullName evidence="3">Aldose epimerase</fullName>
    </recommendedName>
</protein>
<reference evidence="1 2" key="1">
    <citation type="journal article" date="2016" name="Nat. Commun.">
        <title>Thousands of microbial genomes shed light on interconnected biogeochemical processes in an aquifer system.</title>
        <authorList>
            <person name="Anantharaman K."/>
            <person name="Brown C.T."/>
            <person name="Hug L.A."/>
            <person name="Sharon I."/>
            <person name="Castelle C.J."/>
            <person name="Probst A.J."/>
            <person name="Thomas B.C."/>
            <person name="Singh A."/>
            <person name="Wilkins M.J."/>
            <person name="Karaoz U."/>
            <person name="Brodie E.L."/>
            <person name="Williams K.H."/>
            <person name="Hubbard S.S."/>
            <person name="Banfield J.F."/>
        </authorList>
    </citation>
    <scope>NUCLEOTIDE SEQUENCE [LARGE SCALE GENOMIC DNA]</scope>
</reference>
<dbReference type="Gene3D" id="2.70.98.10">
    <property type="match status" value="1"/>
</dbReference>
<dbReference type="GO" id="GO:0005975">
    <property type="term" value="P:carbohydrate metabolic process"/>
    <property type="evidence" value="ECO:0007669"/>
    <property type="project" value="InterPro"/>
</dbReference>
<comment type="caution">
    <text evidence="1">The sequence shown here is derived from an EMBL/GenBank/DDBJ whole genome shotgun (WGS) entry which is preliminary data.</text>
</comment>
<evidence type="ECO:0000313" key="1">
    <source>
        <dbReference type="EMBL" id="OGI89419.1"/>
    </source>
</evidence>
<dbReference type="PANTHER" id="PTHR11122">
    <property type="entry name" value="APOSPORY-ASSOCIATED PROTEIN C-RELATED"/>
    <property type="match status" value="1"/>
</dbReference>
<evidence type="ECO:0008006" key="3">
    <source>
        <dbReference type="Google" id="ProtNLM"/>
    </source>
</evidence>
<dbReference type="SUPFAM" id="SSF74650">
    <property type="entry name" value="Galactose mutarotase-like"/>
    <property type="match status" value="1"/>
</dbReference>
<dbReference type="Proteomes" id="UP000176814">
    <property type="component" value="Unassembled WGS sequence"/>
</dbReference>
<dbReference type="PANTHER" id="PTHR11122:SF13">
    <property type="entry name" value="GLUCOSE-6-PHOSPHATE 1-EPIMERASE"/>
    <property type="match status" value="1"/>
</dbReference>
<organism evidence="1 2">
    <name type="scientific">Candidatus Nomurabacteria bacterium RIFCSPLOWO2_01_FULL_40_15</name>
    <dbReference type="NCBI Taxonomy" id="1801772"/>
    <lineage>
        <taxon>Bacteria</taxon>
        <taxon>Candidatus Nomuraibacteriota</taxon>
    </lineage>
</organism>
<accession>A0A1F6X5M6</accession>
<dbReference type="AlphaFoldDB" id="A0A1F6X5M6"/>
<name>A0A1F6X5M6_9BACT</name>
<sequence length="272" mass="30522">MENPLENPTVKIETITTPEGNQVSFCPQRGGIITSIKFKGKEILYLDVATLQDPKVNVKGGIPILFPNAGPIESVQYPNLKQHGFARDSSRWKTEKTAQGFKETLTASKETMEMFPHDFRFFVDANFGEDGSFSINQEVENLGDREELPLSMGLHPYFKVPQDKKGGIKFNFDGGKFIEEQVEVWANGKAISIDNPKVKDPNAVMEVVIPGLGTLVIDASPEFKKIWIWSMPGKDFVCVEPVMRNKGGLIEDPEKIRPKGTFRSRVNFSLRE</sequence>